<evidence type="ECO:0000313" key="3">
    <source>
        <dbReference type="Proteomes" id="UP000245464"/>
    </source>
</evidence>
<sequence length="589" mass="65319">MKDQKQKKAQRNSIRDFFAPLSKDTTPRATTSTSTVPQKKAYNAPTPSLDPTALKSSETSAHSATSRRIISHGQQVVLNSDSDDDSLLDVDFGLGAKPTPKPTTTVITTRSKRRSEDEDEQLRKPEKKSKVDKHKFETFIQTVQQKLETEQRIKERKAALEEADEEPVNNTTTITEHATRDQAFITGFVDQVFRIQRLPEELASWMIDQFCSNHNESLNARYLDILESHHEHLETLLGPERLYVLFKAIGANMHQLDHETELAPTSLPKSEHSLPLPPTLKSLARLLEGAAPWLRTKARGHALFMLCHVCLDDRVVADSEVLCAIQDAIEALVCHFADNYRLNSAVGSPLLQDVQSLISSQLSDIIPQLLAKVTHPTLQRNLICAFPARSPLTAYLQRHLALAFLVHPVSVDVPLADPKVSDILLDHLDKSPDFRVNRDVDYSLLAAQFTLLDIAIGPGLSTVPYQPLLSPTPSQAGSSPTRALLPATSEVKNFNNQVDTLARRIKLLGNSIIEIGAGDLSILETKDCIERLVARLEHSVRIGGKKVHNVFGTDEDNTQSKLNKFFKKALKPTTPTPLQSIFDEGEGGA</sequence>
<name>A0A834RVJ9_9PLEO</name>
<accession>A0A834RVJ9</accession>
<organism evidence="2 3">
    <name type="scientific">Pyrenophora tritici-repentis</name>
    <dbReference type="NCBI Taxonomy" id="45151"/>
    <lineage>
        <taxon>Eukaryota</taxon>
        <taxon>Fungi</taxon>
        <taxon>Dikarya</taxon>
        <taxon>Ascomycota</taxon>
        <taxon>Pezizomycotina</taxon>
        <taxon>Dothideomycetes</taxon>
        <taxon>Pleosporomycetidae</taxon>
        <taxon>Pleosporales</taxon>
        <taxon>Pleosporineae</taxon>
        <taxon>Pleosporaceae</taxon>
        <taxon>Pyrenophora</taxon>
    </lineage>
</organism>
<feature type="region of interest" description="Disordered" evidence="1">
    <location>
        <begin position="1"/>
        <end position="69"/>
    </location>
</feature>
<dbReference type="GeneID" id="6343603"/>
<comment type="caution">
    <text evidence="2">The sequence shown here is derived from an EMBL/GenBank/DDBJ whole genome shotgun (WGS) entry which is preliminary data.</text>
</comment>
<gene>
    <name evidence="2" type="ORF">PtrM4_111230</name>
</gene>
<feature type="compositionally biased region" description="Low complexity" evidence="1">
    <location>
        <begin position="22"/>
        <end position="35"/>
    </location>
</feature>
<evidence type="ECO:0000313" key="2">
    <source>
        <dbReference type="EMBL" id="KAF7571121.1"/>
    </source>
</evidence>
<feature type="region of interest" description="Disordered" evidence="1">
    <location>
        <begin position="91"/>
        <end position="133"/>
    </location>
</feature>
<dbReference type="Proteomes" id="UP000245464">
    <property type="component" value="Chromosome 5"/>
</dbReference>
<reference evidence="2" key="1">
    <citation type="journal article" date="2018" name="BMC Genomics">
        <title>Comparative genomics of the wheat fungal pathogen Pyrenophora tritici-repentis reveals chromosomal variations and genome plasticity.</title>
        <authorList>
            <person name="Moolhuijzen P."/>
            <person name="See P.T."/>
            <person name="Hane J.K."/>
            <person name="Shi G."/>
            <person name="Liu Z."/>
            <person name="Oliver R.P."/>
            <person name="Moffat C.S."/>
        </authorList>
    </citation>
    <scope>NUCLEOTIDE SEQUENCE [LARGE SCALE GENOMIC DNA]</scope>
    <source>
        <strain evidence="2">M4</strain>
    </source>
</reference>
<feature type="compositionally biased region" description="Polar residues" evidence="1">
    <location>
        <begin position="54"/>
        <end position="69"/>
    </location>
</feature>
<dbReference type="EMBL" id="NQIK02000005">
    <property type="protein sequence ID" value="KAF7571121.1"/>
    <property type="molecule type" value="Genomic_DNA"/>
</dbReference>
<dbReference type="KEGG" id="ptrr:6343603"/>
<protein>
    <submittedName>
        <fullName evidence="2">Uncharacterized protein</fullName>
    </submittedName>
</protein>
<proteinExistence type="predicted"/>
<dbReference type="AlphaFoldDB" id="A0A834RVJ9"/>
<dbReference type="RefSeq" id="XP_065962366.1">
    <property type="nucleotide sequence ID" value="XM_066107917.1"/>
</dbReference>
<evidence type="ECO:0000256" key="1">
    <source>
        <dbReference type="SAM" id="MobiDB-lite"/>
    </source>
</evidence>